<evidence type="ECO:0000259" key="3">
    <source>
        <dbReference type="Pfam" id="PF01467"/>
    </source>
</evidence>
<dbReference type="SUPFAM" id="SSF52374">
    <property type="entry name" value="Nucleotidylyl transferase"/>
    <property type="match status" value="1"/>
</dbReference>
<accession>A0A2G4R956</accession>
<dbReference type="Gene3D" id="3.40.50.620">
    <property type="entry name" value="HUPs"/>
    <property type="match status" value="1"/>
</dbReference>
<reference evidence="4 5" key="1">
    <citation type="submission" date="2017-10" db="EMBL/GenBank/DDBJ databases">
        <title>Genomic analysis of the genus Acetobacter.</title>
        <authorList>
            <person name="Kim K.H."/>
            <person name="Chun B.H."/>
            <person name="Son A.R."/>
            <person name="Jeon C.O."/>
        </authorList>
    </citation>
    <scope>NUCLEOTIDE SEQUENCE [LARGE SCALE GENOMIC DNA]</scope>
    <source>
        <strain evidence="4 5">LHT 2458</strain>
    </source>
</reference>
<dbReference type="Pfam" id="PF01467">
    <property type="entry name" value="CTP_transf_like"/>
    <property type="match status" value="1"/>
</dbReference>
<evidence type="ECO:0000256" key="1">
    <source>
        <dbReference type="ARBA" id="ARBA00022679"/>
    </source>
</evidence>
<evidence type="ECO:0000256" key="2">
    <source>
        <dbReference type="ARBA" id="ARBA00022695"/>
    </source>
</evidence>
<keyword evidence="5" id="KW-1185">Reference proteome</keyword>
<comment type="caution">
    <text evidence="4">The sequence shown here is derived from an EMBL/GenBank/DDBJ whole genome shotgun (WGS) entry which is preliminary data.</text>
</comment>
<organism evidence="4 5">
    <name type="scientific">Acetobacter pomorum</name>
    <dbReference type="NCBI Taxonomy" id="65959"/>
    <lineage>
        <taxon>Bacteria</taxon>
        <taxon>Pseudomonadati</taxon>
        <taxon>Pseudomonadota</taxon>
        <taxon>Alphaproteobacteria</taxon>
        <taxon>Acetobacterales</taxon>
        <taxon>Acetobacteraceae</taxon>
        <taxon>Acetobacter</taxon>
    </lineage>
</organism>
<dbReference type="RefSeq" id="WP_099542000.1">
    <property type="nucleotide sequence ID" value="NZ_PEBQ01000172.1"/>
</dbReference>
<dbReference type="InterPro" id="IPR050385">
    <property type="entry name" value="Archaeal_FAD_synthase"/>
</dbReference>
<dbReference type="AlphaFoldDB" id="A0A2G4R956"/>
<sequence>MRTVITYGTFDTLHYGHIRLLRRAAELGDRLIVGLSTDEFNFLKGKKSLFTYEDRKKDIEALRFVDLVIPEGNWEQKIKDVQKYSVDIFTIGSDWEGEFDFLNDFCKVVYLERTPSISST</sequence>
<dbReference type="OrthoDB" id="9802794at2"/>
<gene>
    <name evidence="4" type="ORF">CSR02_13500</name>
</gene>
<proteinExistence type="predicted"/>
<dbReference type="InterPro" id="IPR004821">
    <property type="entry name" value="Cyt_trans-like"/>
</dbReference>
<dbReference type="Proteomes" id="UP000228751">
    <property type="component" value="Unassembled WGS sequence"/>
</dbReference>
<keyword evidence="1 4" id="KW-0808">Transferase</keyword>
<dbReference type="PANTHER" id="PTHR43793">
    <property type="entry name" value="FAD SYNTHASE"/>
    <property type="match status" value="1"/>
</dbReference>
<dbReference type="PANTHER" id="PTHR43793:SF1">
    <property type="entry name" value="FAD SYNTHASE"/>
    <property type="match status" value="1"/>
</dbReference>
<dbReference type="NCBIfam" id="TIGR00125">
    <property type="entry name" value="cyt_tran_rel"/>
    <property type="match status" value="1"/>
</dbReference>
<dbReference type="InterPro" id="IPR014729">
    <property type="entry name" value="Rossmann-like_a/b/a_fold"/>
</dbReference>
<feature type="domain" description="Cytidyltransferase-like" evidence="3">
    <location>
        <begin position="5"/>
        <end position="119"/>
    </location>
</feature>
<evidence type="ECO:0000313" key="4">
    <source>
        <dbReference type="EMBL" id="PHY93121.1"/>
    </source>
</evidence>
<dbReference type="GO" id="GO:0016779">
    <property type="term" value="F:nucleotidyltransferase activity"/>
    <property type="evidence" value="ECO:0007669"/>
    <property type="project" value="UniProtKB-KW"/>
</dbReference>
<keyword evidence="2 4" id="KW-0548">Nucleotidyltransferase</keyword>
<protein>
    <submittedName>
        <fullName evidence="4">Glycerol-3-phosphate cytidylyltransferase</fullName>
    </submittedName>
</protein>
<dbReference type="EMBL" id="PEBQ01000172">
    <property type="protein sequence ID" value="PHY93121.1"/>
    <property type="molecule type" value="Genomic_DNA"/>
</dbReference>
<name>A0A2G4R956_9PROT</name>
<evidence type="ECO:0000313" key="5">
    <source>
        <dbReference type="Proteomes" id="UP000228751"/>
    </source>
</evidence>